<comment type="caution">
    <text evidence="3">The sequence shown here is derived from an EMBL/GenBank/DDBJ whole genome shotgun (WGS) entry which is preliminary data.</text>
</comment>
<feature type="transmembrane region" description="Helical" evidence="1">
    <location>
        <begin position="208"/>
        <end position="226"/>
    </location>
</feature>
<sequence>MTAVRRTGWFTPERRAAAALVALGAALRAALFAAQPEPRVWFDTGTYLFCSLPGAAPALDRQQGYSWFLRGLRAISADLRLIQATQLALGLITALLFYGIARRLAPRPGWAPLAALGLCLFWPTNLLLETHVLSEALFLFLVALAGYAAAEGARRGSPWLLGAAGLAAGASASVRVVGLAVCGLLAAMTLAAALRGPASGAGERARRLLAPCALVVAASLIVVAYMSHYRSHRGAWAMESWAGINRYCMLAALIRPEHAAPDERSVAFLQEHGDGNLRGFDFVMWDDESPLAIAARELHLPPPALDRWASRVALSAALDRPADAGRVLLDHLQEATLSVGTLDRHVKLTPASTAHQAVKQIYGIDVSTWHETRSFTLPYRWPLAVLKPILAAAALGALALQLSRRHRRGYQLAFAGSALLFTAAVSISILPEQRHVQLAENLMLLNAALLAGQVLEGRRAHEGTAR</sequence>
<reference evidence="3 4" key="1">
    <citation type="submission" date="2023-01" db="EMBL/GenBank/DDBJ databases">
        <title>Minimal conservation of predation-associated metabolite biosynthetic gene clusters underscores biosynthetic potential of Myxococcota including descriptions for ten novel species: Archangium lansinium sp. nov., Myxococcus landrumus sp. nov., Nannocystis bai.</title>
        <authorList>
            <person name="Ahearne A."/>
            <person name="Stevens C."/>
            <person name="Dowd S."/>
        </authorList>
    </citation>
    <scope>NUCLEOTIDE SEQUENCE [LARGE SCALE GENOMIC DNA]</scope>
    <source>
        <strain evidence="3 4">WIWO2</strain>
    </source>
</reference>
<dbReference type="RefSeq" id="WP_272103767.1">
    <property type="nucleotide sequence ID" value="NZ_JAQNDK010000006.1"/>
</dbReference>
<gene>
    <name evidence="3" type="ORF">POL72_47620</name>
</gene>
<feature type="transmembrane region" description="Helical" evidence="1">
    <location>
        <begin position="132"/>
        <end position="150"/>
    </location>
</feature>
<dbReference type="EMBL" id="JAQNDK010000006">
    <property type="protein sequence ID" value="MDC0685468.1"/>
    <property type="molecule type" value="Genomic_DNA"/>
</dbReference>
<protein>
    <recommendedName>
        <fullName evidence="5">Glycosyltransferase RgtA/B/C/D-like domain-containing protein</fullName>
    </recommendedName>
</protein>
<name>A0ABT5CGB0_9BACT</name>
<evidence type="ECO:0000313" key="3">
    <source>
        <dbReference type="EMBL" id="MDC0685468.1"/>
    </source>
</evidence>
<feature type="transmembrane region" description="Helical" evidence="1">
    <location>
        <begin position="81"/>
        <end position="101"/>
    </location>
</feature>
<evidence type="ECO:0008006" key="5">
    <source>
        <dbReference type="Google" id="ProtNLM"/>
    </source>
</evidence>
<proteinExistence type="predicted"/>
<keyword evidence="2" id="KW-0732">Signal</keyword>
<feature type="chain" id="PRO_5046743194" description="Glycosyltransferase RgtA/B/C/D-like domain-containing protein" evidence="2">
    <location>
        <begin position="34"/>
        <end position="466"/>
    </location>
</feature>
<dbReference type="Proteomes" id="UP001217485">
    <property type="component" value="Unassembled WGS sequence"/>
</dbReference>
<keyword evidence="1" id="KW-0812">Transmembrane</keyword>
<keyword evidence="1" id="KW-0472">Membrane</keyword>
<evidence type="ECO:0000256" key="2">
    <source>
        <dbReference type="SAM" id="SignalP"/>
    </source>
</evidence>
<feature type="signal peptide" evidence="2">
    <location>
        <begin position="1"/>
        <end position="33"/>
    </location>
</feature>
<keyword evidence="1" id="KW-1133">Transmembrane helix</keyword>
<accession>A0ABT5CGB0</accession>
<evidence type="ECO:0000256" key="1">
    <source>
        <dbReference type="SAM" id="Phobius"/>
    </source>
</evidence>
<organism evidence="3 4">
    <name type="scientific">Sorangium atrum</name>
    <dbReference type="NCBI Taxonomy" id="2995308"/>
    <lineage>
        <taxon>Bacteria</taxon>
        <taxon>Pseudomonadati</taxon>
        <taxon>Myxococcota</taxon>
        <taxon>Polyangia</taxon>
        <taxon>Polyangiales</taxon>
        <taxon>Polyangiaceae</taxon>
        <taxon>Sorangium</taxon>
    </lineage>
</organism>
<keyword evidence="4" id="KW-1185">Reference proteome</keyword>
<feature type="transmembrane region" description="Helical" evidence="1">
    <location>
        <begin position="159"/>
        <end position="188"/>
    </location>
</feature>
<evidence type="ECO:0000313" key="4">
    <source>
        <dbReference type="Proteomes" id="UP001217485"/>
    </source>
</evidence>
<feature type="transmembrane region" description="Helical" evidence="1">
    <location>
        <begin position="108"/>
        <end position="126"/>
    </location>
</feature>